<dbReference type="Gene3D" id="1.10.10.10">
    <property type="entry name" value="Winged helix-like DNA-binding domain superfamily/Winged helix DNA-binding domain"/>
    <property type="match status" value="1"/>
</dbReference>
<dbReference type="InterPro" id="IPR036390">
    <property type="entry name" value="WH_DNA-bd_sf"/>
</dbReference>
<organism evidence="7 8">
    <name type="scientific">Furculomyces boomerangus</name>
    <dbReference type="NCBI Taxonomy" id="61424"/>
    <lineage>
        <taxon>Eukaryota</taxon>
        <taxon>Fungi</taxon>
        <taxon>Fungi incertae sedis</taxon>
        <taxon>Zoopagomycota</taxon>
        <taxon>Kickxellomycotina</taxon>
        <taxon>Harpellomycetes</taxon>
        <taxon>Harpellales</taxon>
        <taxon>Harpellaceae</taxon>
        <taxon>Furculomyces</taxon>
    </lineage>
</organism>
<dbReference type="InterPro" id="IPR036317">
    <property type="entry name" value="Cullin_homology_sf"/>
</dbReference>
<dbReference type="STRING" id="61424.A0A2T9Y228"/>
<evidence type="ECO:0000256" key="4">
    <source>
        <dbReference type="PROSITE-ProRule" id="PRU00330"/>
    </source>
</evidence>
<dbReference type="GO" id="GO:0031625">
    <property type="term" value="F:ubiquitin protein ligase binding"/>
    <property type="evidence" value="ECO:0007669"/>
    <property type="project" value="InterPro"/>
</dbReference>
<dbReference type="Gene3D" id="3.30.230.130">
    <property type="entry name" value="Cullin, Chain C, Domain 2"/>
    <property type="match status" value="1"/>
</dbReference>
<dbReference type="InterPro" id="IPR019559">
    <property type="entry name" value="Cullin_neddylation_domain"/>
</dbReference>
<dbReference type="AlphaFoldDB" id="A0A2T9Y228"/>
<reference evidence="7 8" key="1">
    <citation type="journal article" date="2018" name="MBio">
        <title>Comparative Genomics Reveals the Core Gene Toolbox for the Fungus-Insect Symbiosis.</title>
        <authorList>
            <person name="Wang Y."/>
            <person name="Stata M."/>
            <person name="Wang W."/>
            <person name="Stajich J.E."/>
            <person name="White M.M."/>
            <person name="Moncalvo J.M."/>
        </authorList>
    </citation>
    <scope>NUCLEOTIDE SEQUENCE [LARGE SCALE GENOMIC DNA]</scope>
    <source>
        <strain evidence="7 8">AUS-77-4</strain>
    </source>
</reference>
<sequence length="756" mass="86464">MNNSNRGFEEVSTFLKDGINQILQRVDEGVSYDRYMNLYTGASLTNTIGAGSHKGAHILGGQLYSKLWEQVKDHNTKLLKNISAYDGKLLLKKYEEEWKKYVLASSILRQVFSYVNRHWVKREHDEGRLVKDIYSLMISEWNDSVFTGINEKLIIAANSEIENWRNNEIVETTPIKTLTDSCIVLGSVNTKSDYSEIYTYKKYFEEPVIQGTIEYYTKESKKYLSSHTIKEFIKTVEPILIAEESRIEKILHNSSFTPVMQAAEKVLIQDHLQNYEAEFVSFLENYVVDDLYLIFRLLSRIPNGLVGSQSLFQEFVNSTGLSAIEKIPLDKDDNVDPTLYVEKLIEVHDVYSHLTKVSFLNNPGFTMALDRAFKEFVNKNSVCKGSTSKPSEILNRHCDSLLKKGAKIADESQLETRLNQSITILRYIEDRDAFQDLYRRSLSRRLVNEQSVSFDAEKSMIAKLKELCGFDFTNKLTRMFNDIEINQELNSSYRELDSSQSNIDFSSKILNTAAWPLSAPKHNFNLPHDLSKIVDSYTGFYTKRHQGRKLNWLWQYSKADLKLTLKQKPSGAPITYIFTVSTFQYAILSLFNTAEDGIVSYASVSQTTGLPSNVIDAAFSIFTKSKLILIVDSTGSPIEDKKVTPESFFKLNTGFKSKKLKMNLNMPLKADQKKEAIEASKAIREDRRIVIQAAIVRIMKTKKSLKHSLLVNETISQLISRFKPSVPDIKRAIDALIDMEYIERASGTTDTYNYLA</sequence>
<dbReference type="SMART" id="SM00884">
    <property type="entry name" value="Cullin_Nedd8"/>
    <property type="match status" value="1"/>
</dbReference>
<comment type="similarity">
    <text evidence="1 4 5">Belongs to the cullin family.</text>
</comment>
<evidence type="ECO:0000256" key="1">
    <source>
        <dbReference type="ARBA" id="ARBA00006019"/>
    </source>
</evidence>
<dbReference type="InterPro" id="IPR001373">
    <property type="entry name" value="Cullin_N"/>
</dbReference>
<dbReference type="SMART" id="SM00182">
    <property type="entry name" value="CULLIN"/>
    <property type="match status" value="1"/>
</dbReference>
<accession>A0A2T9Y228</accession>
<evidence type="ECO:0000256" key="3">
    <source>
        <dbReference type="ARBA" id="ARBA00022843"/>
    </source>
</evidence>
<dbReference type="FunFam" id="1.20.1310.10:FF:000002">
    <property type="entry name" value="cullin-3 isoform X1"/>
    <property type="match status" value="1"/>
</dbReference>
<dbReference type="SUPFAM" id="SSF46785">
    <property type="entry name" value="Winged helix' DNA-binding domain"/>
    <property type="match status" value="1"/>
</dbReference>
<dbReference type="EMBL" id="MBFT01000926">
    <property type="protein sequence ID" value="PVU86378.1"/>
    <property type="molecule type" value="Genomic_DNA"/>
</dbReference>
<dbReference type="Gene3D" id="1.20.1310.10">
    <property type="entry name" value="Cullin Repeats"/>
    <property type="match status" value="4"/>
</dbReference>
<evidence type="ECO:0000313" key="7">
    <source>
        <dbReference type="EMBL" id="PVU86378.1"/>
    </source>
</evidence>
<dbReference type="PROSITE" id="PS50069">
    <property type="entry name" value="CULLIN_2"/>
    <property type="match status" value="1"/>
</dbReference>
<comment type="caution">
    <text evidence="7">The sequence shown here is derived from an EMBL/GenBank/DDBJ whole genome shotgun (WGS) entry which is preliminary data.</text>
</comment>
<dbReference type="GO" id="GO:0006511">
    <property type="term" value="P:ubiquitin-dependent protein catabolic process"/>
    <property type="evidence" value="ECO:0007669"/>
    <property type="project" value="InterPro"/>
</dbReference>
<gene>
    <name evidence="7" type="ORF">BB559_006534</name>
</gene>
<evidence type="ECO:0000313" key="8">
    <source>
        <dbReference type="Proteomes" id="UP000245699"/>
    </source>
</evidence>
<dbReference type="Pfam" id="PF00888">
    <property type="entry name" value="Cullin"/>
    <property type="match status" value="1"/>
</dbReference>
<evidence type="ECO:0000259" key="6">
    <source>
        <dbReference type="PROSITE" id="PS50069"/>
    </source>
</evidence>
<feature type="domain" description="Cullin family profile" evidence="6">
    <location>
        <begin position="389"/>
        <end position="623"/>
    </location>
</feature>
<dbReference type="FunFam" id="1.10.10.10:FF:000014">
    <property type="entry name" value="Cullin 1"/>
    <property type="match status" value="1"/>
</dbReference>
<keyword evidence="8" id="KW-1185">Reference proteome</keyword>
<dbReference type="Pfam" id="PF26557">
    <property type="entry name" value="Cullin_AB"/>
    <property type="match status" value="1"/>
</dbReference>
<keyword evidence="3" id="KW-0832">Ubl conjugation</keyword>
<evidence type="ECO:0000256" key="5">
    <source>
        <dbReference type="RuleBase" id="RU003829"/>
    </source>
</evidence>
<dbReference type="InterPro" id="IPR016158">
    <property type="entry name" value="Cullin_homology"/>
</dbReference>
<keyword evidence="2" id="KW-1017">Isopeptide bond</keyword>
<dbReference type="InterPro" id="IPR059120">
    <property type="entry name" value="Cullin-like_AB"/>
</dbReference>
<dbReference type="Pfam" id="PF10557">
    <property type="entry name" value="Cullin_Nedd8"/>
    <property type="match status" value="1"/>
</dbReference>
<dbReference type="OrthoDB" id="27073at2759"/>
<dbReference type="Proteomes" id="UP000245699">
    <property type="component" value="Unassembled WGS sequence"/>
</dbReference>
<dbReference type="InterPro" id="IPR045093">
    <property type="entry name" value="Cullin"/>
</dbReference>
<dbReference type="InterPro" id="IPR016159">
    <property type="entry name" value="Cullin_repeat-like_dom_sf"/>
</dbReference>
<protein>
    <recommendedName>
        <fullName evidence="6">Cullin family profile domain-containing protein</fullName>
    </recommendedName>
</protein>
<dbReference type="SUPFAM" id="SSF75632">
    <property type="entry name" value="Cullin homology domain"/>
    <property type="match status" value="1"/>
</dbReference>
<dbReference type="PANTHER" id="PTHR11932">
    <property type="entry name" value="CULLIN"/>
    <property type="match status" value="1"/>
</dbReference>
<dbReference type="SUPFAM" id="SSF74788">
    <property type="entry name" value="Cullin repeat-like"/>
    <property type="match status" value="1"/>
</dbReference>
<name>A0A2T9Y228_9FUNG</name>
<proteinExistence type="inferred from homology"/>
<dbReference type="InterPro" id="IPR036388">
    <property type="entry name" value="WH-like_DNA-bd_sf"/>
</dbReference>
<evidence type="ECO:0000256" key="2">
    <source>
        <dbReference type="ARBA" id="ARBA00022499"/>
    </source>
</evidence>